<feature type="compositionally biased region" description="Pro residues" evidence="9">
    <location>
        <begin position="360"/>
        <end position="370"/>
    </location>
</feature>
<evidence type="ECO:0000256" key="8">
    <source>
        <dbReference type="ARBA" id="ARBA00023049"/>
    </source>
</evidence>
<proteinExistence type="inferred from homology"/>
<dbReference type="GO" id="GO:0016020">
    <property type="term" value="C:membrane"/>
    <property type="evidence" value="ECO:0007669"/>
    <property type="project" value="TreeGrafter"/>
</dbReference>
<keyword evidence="4" id="KW-0479">Metal-binding</keyword>
<evidence type="ECO:0000256" key="3">
    <source>
        <dbReference type="ARBA" id="ARBA00022670"/>
    </source>
</evidence>
<accession>A0A9P8L0M3</accession>
<evidence type="ECO:0000256" key="1">
    <source>
        <dbReference type="ARBA" id="ARBA00001947"/>
    </source>
</evidence>
<comment type="caution">
    <text evidence="11">The sequence shown here is derived from an EMBL/GenBank/DDBJ whole genome shotgun (WGS) entry which is preliminary data.</text>
</comment>
<dbReference type="CDD" id="cd08066">
    <property type="entry name" value="MPN_AMSH_like"/>
    <property type="match status" value="1"/>
</dbReference>
<dbReference type="SMART" id="SM00232">
    <property type="entry name" value="JAB_MPN"/>
    <property type="match status" value="1"/>
</dbReference>
<evidence type="ECO:0000313" key="11">
    <source>
        <dbReference type="EMBL" id="KAH0536336.1"/>
    </source>
</evidence>
<evidence type="ECO:0000256" key="7">
    <source>
        <dbReference type="ARBA" id="ARBA00022833"/>
    </source>
</evidence>
<dbReference type="SUPFAM" id="SSF102712">
    <property type="entry name" value="JAB1/MPN domain"/>
    <property type="match status" value="1"/>
</dbReference>
<dbReference type="OrthoDB" id="3640at2759"/>
<name>A0A9P8L0M3_9PEZI</name>
<dbReference type="GO" id="GO:0061578">
    <property type="term" value="F:K63-linked deubiquitinase activity"/>
    <property type="evidence" value="ECO:0007669"/>
    <property type="project" value="InterPro"/>
</dbReference>
<organism evidence="11 12">
    <name type="scientific">Glutinoglossum americanum</name>
    <dbReference type="NCBI Taxonomy" id="1670608"/>
    <lineage>
        <taxon>Eukaryota</taxon>
        <taxon>Fungi</taxon>
        <taxon>Dikarya</taxon>
        <taxon>Ascomycota</taxon>
        <taxon>Pezizomycotina</taxon>
        <taxon>Geoglossomycetes</taxon>
        <taxon>Geoglossales</taxon>
        <taxon>Geoglossaceae</taxon>
        <taxon>Glutinoglossum</taxon>
    </lineage>
</organism>
<evidence type="ECO:0000256" key="6">
    <source>
        <dbReference type="ARBA" id="ARBA00022801"/>
    </source>
</evidence>
<keyword evidence="6" id="KW-0378">Hydrolase</keyword>
<feature type="compositionally biased region" description="Polar residues" evidence="9">
    <location>
        <begin position="277"/>
        <end position="299"/>
    </location>
</feature>
<keyword evidence="12" id="KW-1185">Reference proteome</keyword>
<dbReference type="InterPro" id="IPR037518">
    <property type="entry name" value="MPN"/>
</dbReference>
<feature type="compositionally biased region" description="Basic and acidic residues" evidence="9">
    <location>
        <begin position="249"/>
        <end position="261"/>
    </location>
</feature>
<evidence type="ECO:0000256" key="4">
    <source>
        <dbReference type="ARBA" id="ARBA00022723"/>
    </source>
</evidence>
<keyword evidence="5" id="KW-0833">Ubl conjugation pathway</keyword>
<evidence type="ECO:0000256" key="9">
    <source>
        <dbReference type="SAM" id="MobiDB-lite"/>
    </source>
</evidence>
<evidence type="ECO:0000259" key="10">
    <source>
        <dbReference type="PROSITE" id="PS50249"/>
    </source>
</evidence>
<gene>
    <name evidence="11" type="ORF">FGG08_006790</name>
</gene>
<keyword evidence="8" id="KW-0482">Metalloprotease</keyword>
<dbReference type="Gene3D" id="1.20.58.80">
    <property type="entry name" value="Phosphotransferase system, lactose/cellobiose-type IIA subunit"/>
    <property type="match status" value="1"/>
</dbReference>
<dbReference type="GO" id="GO:0006508">
    <property type="term" value="P:proteolysis"/>
    <property type="evidence" value="ECO:0007669"/>
    <property type="project" value="UniProtKB-KW"/>
</dbReference>
<dbReference type="InterPro" id="IPR000555">
    <property type="entry name" value="JAMM/MPN+_dom"/>
</dbReference>
<dbReference type="InterPro" id="IPR015063">
    <property type="entry name" value="USP8_dimer"/>
</dbReference>
<evidence type="ECO:0000313" key="12">
    <source>
        <dbReference type="Proteomes" id="UP000698800"/>
    </source>
</evidence>
<dbReference type="Gene3D" id="3.40.140.10">
    <property type="entry name" value="Cytidine Deaminase, domain 2"/>
    <property type="match status" value="1"/>
</dbReference>
<dbReference type="Pfam" id="PF01398">
    <property type="entry name" value="JAB"/>
    <property type="match status" value="1"/>
</dbReference>
<keyword evidence="7" id="KW-0862">Zinc</keyword>
<reference evidence="11" key="1">
    <citation type="submission" date="2021-03" db="EMBL/GenBank/DDBJ databases">
        <title>Comparative genomics and phylogenomic investigation of the class Geoglossomycetes provide insights into ecological specialization and systematics.</title>
        <authorList>
            <person name="Melie T."/>
            <person name="Pirro S."/>
            <person name="Miller A.N."/>
            <person name="Quandt A."/>
        </authorList>
    </citation>
    <scope>NUCLEOTIDE SEQUENCE</scope>
    <source>
        <strain evidence="11">GBOQ0MN5Z8</strain>
    </source>
</reference>
<evidence type="ECO:0000256" key="5">
    <source>
        <dbReference type="ARBA" id="ARBA00022786"/>
    </source>
</evidence>
<dbReference type="AlphaFoldDB" id="A0A9P8L0M3"/>
<feature type="domain" description="MPN" evidence="10">
    <location>
        <begin position="410"/>
        <end position="537"/>
    </location>
</feature>
<feature type="region of interest" description="Disordered" evidence="9">
    <location>
        <begin position="118"/>
        <end position="147"/>
    </location>
</feature>
<dbReference type="GO" id="GO:0070536">
    <property type="term" value="P:protein K63-linked deubiquitination"/>
    <property type="evidence" value="ECO:0007669"/>
    <property type="project" value="InterPro"/>
</dbReference>
<dbReference type="EMBL" id="JAGHQL010000213">
    <property type="protein sequence ID" value="KAH0536336.1"/>
    <property type="molecule type" value="Genomic_DNA"/>
</dbReference>
<dbReference type="PANTHER" id="PTHR12947:SF13">
    <property type="entry name" value="FI19924P1"/>
    <property type="match status" value="1"/>
</dbReference>
<dbReference type="FunFam" id="3.40.140.10:FF:000033">
    <property type="entry name" value="AMSH-like protease sst2"/>
    <property type="match status" value="1"/>
</dbReference>
<sequence>MDIEQGAWRPLSVPEIIKRAEEFEYNPLISLKYWLRTADALQKEAGIYEREGNNQQAYLLLFRRAKLVIESLANHPERNLVEFRDALKATERQTQASLAKLESLKPRITARYDRYATQARAQEGRRQASANERGHNHTRGVSSLDSMLSRISSDPAVAGSARPIAAAENGDLAVKLAQKELSRRRATRKAGISEAEERARRSGGVWGDWEEALSEGGWKLNGTASGIPLRRGSREDELAGADLRRRMMETRRKVDSVRDDAVQANGSRGGVQRDSPTHSVQQPSSGFNYPSVPKRSNSDAWAPPPRIPPKYIEQPYGVKKPTRSSEPLSERPPELPPKENFQIDGAQRETWPTTSNNSGPPRPGKGPPAPLSTFDIFPRSATPTSADLNPSTFTFKPSAYLENGAPLRTVFLPPDLRYAFLKIAAPNTRNNLETCGILCGTLISNALFISRLVIPDQESTSDTCDTINESALFDYCDSEDLMVLGWIHTHPTQTCFMSSRDLHTHCGYQVMMPESIAIVCAPSKDPSWGIFRLTDPPGMQTVLKCQQTGLFHPHGEENVYTDALRPGHVFEAHGMEFEVVDLRPQI</sequence>
<dbReference type="Pfam" id="PF08969">
    <property type="entry name" value="USP8_dimer"/>
    <property type="match status" value="1"/>
</dbReference>
<feature type="region of interest" description="Disordered" evidence="9">
    <location>
        <begin position="249"/>
        <end position="389"/>
    </location>
</feature>
<dbReference type="PANTHER" id="PTHR12947">
    <property type="entry name" value="AMSH-LIKE PROTEASE"/>
    <property type="match status" value="1"/>
</dbReference>
<keyword evidence="3" id="KW-0645">Protease</keyword>
<comment type="similarity">
    <text evidence="2">Belongs to the peptidase M67C family.</text>
</comment>
<dbReference type="GO" id="GO:0005768">
    <property type="term" value="C:endosome"/>
    <property type="evidence" value="ECO:0007669"/>
    <property type="project" value="TreeGrafter"/>
</dbReference>
<comment type="cofactor">
    <cofactor evidence="1">
        <name>Zn(2+)</name>
        <dbReference type="ChEBI" id="CHEBI:29105"/>
    </cofactor>
</comment>
<feature type="compositionally biased region" description="Basic and acidic residues" evidence="9">
    <location>
        <begin position="328"/>
        <end position="337"/>
    </location>
</feature>
<protein>
    <recommendedName>
        <fullName evidence="10">MPN domain-containing protein</fullName>
    </recommendedName>
</protein>
<dbReference type="InterPro" id="IPR044098">
    <property type="entry name" value="STAMBP/STALP-like_MPN"/>
</dbReference>
<dbReference type="Proteomes" id="UP000698800">
    <property type="component" value="Unassembled WGS sequence"/>
</dbReference>
<dbReference type="PROSITE" id="PS50249">
    <property type="entry name" value="MPN"/>
    <property type="match status" value="1"/>
</dbReference>
<evidence type="ECO:0000256" key="2">
    <source>
        <dbReference type="ARBA" id="ARBA00010981"/>
    </source>
</evidence>
<dbReference type="SUPFAM" id="SSF140856">
    <property type="entry name" value="USP8 N-terminal domain-like"/>
    <property type="match status" value="1"/>
</dbReference>
<dbReference type="GO" id="GO:0140492">
    <property type="term" value="F:metal-dependent deubiquitinase activity"/>
    <property type="evidence" value="ECO:0007669"/>
    <property type="project" value="InterPro"/>
</dbReference>
<dbReference type="GO" id="GO:0046872">
    <property type="term" value="F:metal ion binding"/>
    <property type="evidence" value="ECO:0007669"/>
    <property type="project" value="UniProtKB-KW"/>
</dbReference>